<evidence type="ECO:0000313" key="4">
    <source>
        <dbReference type="Proteomes" id="UP000507470"/>
    </source>
</evidence>
<keyword evidence="4" id="KW-1185">Reference proteome</keyword>
<feature type="compositionally biased region" description="Polar residues" evidence="1">
    <location>
        <begin position="82"/>
        <end position="98"/>
    </location>
</feature>
<evidence type="ECO:0000259" key="2">
    <source>
        <dbReference type="Pfam" id="PF22938"/>
    </source>
</evidence>
<evidence type="ECO:0000256" key="1">
    <source>
        <dbReference type="SAM" id="MobiDB-lite"/>
    </source>
</evidence>
<reference evidence="3 4" key="1">
    <citation type="submission" date="2020-06" db="EMBL/GenBank/DDBJ databases">
        <authorList>
            <person name="Li R."/>
            <person name="Bekaert M."/>
        </authorList>
    </citation>
    <scope>NUCLEOTIDE SEQUENCE [LARGE SCALE GENOMIC DNA]</scope>
    <source>
        <strain evidence="4">wild</strain>
    </source>
</reference>
<dbReference type="OrthoDB" id="7701233at2759"/>
<dbReference type="AlphaFoldDB" id="A0A6J8D4L0"/>
<gene>
    <name evidence="3" type="ORF">MCOR_36081</name>
</gene>
<dbReference type="Proteomes" id="UP000507470">
    <property type="component" value="Unassembled WGS sequence"/>
</dbReference>
<feature type="domain" description="Integrase p58-like C-terminal" evidence="2">
    <location>
        <begin position="44"/>
        <end position="77"/>
    </location>
</feature>
<dbReference type="InterPro" id="IPR054465">
    <property type="entry name" value="Integrase_p58-like_C"/>
</dbReference>
<accession>A0A6J8D4L0</accession>
<evidence type="ECO:0000313" key="3">
    <source>
        <dbReference type="EMBL" id="CAC5402084.1"/>
    </source>
</evidence>
<protein>
    <recommendedName>
        <fullName evidence="2">Integrase p58-like C-terminal domain-containing protein</fullName>
    </recommendedName>
</protein>
<organism evidence="3 4">
    <name type="scientific">Mytilus coruscus</name>
    <name type="common">Sea mussel</name>
    <dbReference type="NCBI Taxonomy" id="42192"/>
    <lineage>
        <taxon>Eukaryota</taxon>
        <taxon>Metazoa</taxon>
        <taxon>Spiralia</taxon>
        <taxon>Lophotrochozoa</taxon>
        <taxon>Mollusca</taxon>
        <taxon>Bivalvia</taxon>
        <taxon>Autobranchia</taxon>
        <taxon>Pteriomorphia</taxon>
        <taxon>Mytilida</taxon>
        <taxon>Mytiloidea</taxon>
        <taxon>Mytilidae</taxon>
        <taxon>Mytilinae</taxon>
        <taxon>Mytilus</taxon>
    </lineage>
</organism>
<proteinExistence type="predicted"/>
<dbReference type="Pfam" id="PF22938">
    <property type="entry name" value="Integrase_p58_C"/>
    <property type="match status" value="1"/>
</dbReference>
<dbReference type="EMBL" id="CACVKT020006488">
    <property type="protein sequence ID" value="CAC5402084.1"/>
    <property type="molecule type" value="Genomic_DNA"/>
</dbReference>
<sequence length="157" mass="18581">MRRQKHYHDLKLSYQNFRKDDEVYVYFPVKKPGMSSKLTSFLKGPFKILDKYGDLIYKNDCGQRRKPQVVHVDRLKKKNKQSLRTEQDNSTFSPLDTINNCAEDDQVETPYLQDIAGHESTLPDEDTQESSSEGHRKRRKPVWMADYVYSTSMFYPF</sequence>
<name>A0A6J8D4L0_MYTCO</name>
<feature type="region of interest" description="Disordered" evidence="1">
    <location>
        <begin position="76"/>
        <end position="98"/>
    </location>
</feature>